<evidence type="ECO:0000256" key="6">
    <source>
        <dbReference type="ARBA" id="ARBA00022882"/>
    </source>
</evidence>
<evidence type="ECO:0000256" key="1">
    <source>
        <dbReference type="ARBA" id="ARBA00004141"/>
    </source>
</evidence>
<evidence type="ECO:0000256" key="10">
    <source>
        <dbReference type="ARBA" id="ARBA00023136"/>
    </source>
</evidence>
<evidence type="ECO:0000256" key="11">
    <source>
        <dbReference type="ARBA" id="ARBA00023303"/>
    </source>
</evidence>
<dbReference type="Gene3D" id="1.10.287.70">
    <property type="match status" value="1"/>
</dbReference>
<keyword evidence="4 12" id="KW-0812">Transmembrane</keyword>
<dbReference type="GO" id="GO:0008076">
    <property type="term" value="C:voltage-gated potassium channel complex"/>
    <property type="evidence" value="ECO:0007669"/>
    <property type="project" value="InterPro"/>
</dbReference>
<dbReference type="GO" id="GO:0043679">
    <property type="term" value="C:axon terminus"/>
    <property type="evidence" value="ECO:0007669"/>
    <property type="project" value="TreeGrafter"/>
</dbReference>
<feature type="transmembrane region" description="Helical" evidence="12">
    <location>
        <begin position="327"/>
        <end position="346"/>
    </location>
</feature>
<keyword evidence="11" id="KW-0407">Ion channel</keyword>
<dbReference type="PANTHER" id="PTHR11537">
    <property type="entry name" value="VOLTAGE-GATED POTASSIUM CHANNEL"/>
    <property type="match status" value="1"/>
</dbReference>
<evidence type="ECO:0000313" key="14">
    <source>
        <dbReference type="EMBL" id="VEL32785.1"/>
    </source>
</evidence>
<organism evidence="14 15">
    <name type="scientific">Protopolystoma xenopodis</name>
    <dbReference type="NCBI Taxonomy" id="117903"/>
    <lineage>
        <taxon>Eukaryota</taxon>
        <taxon>Metazoa</taxon>
        <taxon>Spiralia</taxon>
        <taxon>Lophotrochozoa</taxon>
        <taxon>Platyhelminthes</taxon>
        <taxon>Monogenea</taxon>
        <taxon>Polyopisthocotylea</taxon>
        <taxon>Polystomatidea</taxon>
        <taxon>Polystomatidae</taxon>
        <taxon>Protopolystoma</taxon>
    </lineage>
</organism>
<dbReference type="GO" id="GO:0005251">
    <property type="term" value="F:delayed rectifier potassium channel activity"/>
    <property type="evidence" value="ECO:0007669"/>
    <property type="project" value="TreeGrafter"/>
</dbReference>
<keyword evidence="15" id="KW-1185">Reference proteome</keyword>
<sequence>MARFFSSCLPPLPSLHQVIAFISVSFIVVSILSFCLKTFPSLQTPALVNQTFVIDSALTKRPSFVDGYHQFGQPPGFRENRSVSPPSVVPASGILAPSADPNPRSLTRRDSVAASVTASNQAALARPVRYAGNGAGRGKTSPVDEASGDGIDWDVAVGHFDTTRSLDQSAARVPAPGRIGWTLEKKRTKPHDAFGYIEGACNTWFTLELVIRFIVSPSKLRFVQSPVNVIDFVALVSFYADLLLTRFSDVTNKRGYEMVEFFSIIRIMRLFKLTRHIAGLKILVHTFKASMKELTLLVFFLLVFIVIFAALMYYAEALQGNPDNHFDSIPIGLWWAIVTMTTVGYGDMVPKTYMGRSGIKNFTF</sequence>
<evidence type="ECO:0000259" key="13">
    <source>
        <dbReference type="Pfam" id="PF00520"/>
    </source>
</evidence>
<dbReference type="Proteomes" id="UP000784294">
    <property type="component" value="Unassembled WGS sequence"/>
</dbReference>
<dbReference type="PANTHER" id="PTHR11537:SF252">
    <property type="entry name" value="POTASSIUM VOLTAGE-GATED CHANNEL PROTEIN SHAW"/>
    <property type="match status" value="1"/>
</dbReference>
<accession>A0A3S5AV28</accession>
<dbReference type="FunFam" id="1.10.287.70:FF:000028">
    <property type="entry name" value="potassium voltage-gated channel subfamily D member 3"/>
    <property type="match status" value="1"/>
</dbReference>
<dbReference type="InterPro" id="IPR027359">
    <property type="entry name" value="Volt_channel_dom_sf"/>
</dbReference>
<evidence type="ECO:0000313" key="15">
    <source>
        <dbReference type="Proteomes" id="UP000784294"/>
    </source>
</evidence>
<dbReference type="Gene3D" id="1.20.120.350">
    <property type="entry name" value="Voltage-gated potassium channels. Chain C"/>
    <property type="match status" value="2"/>
</dbReference>
<evidence type="ECO:0000256" key="9">
    <source>
        <dbReference type="ARBA" id="ARBA00023065"/>
    </source>
</evidence>
<keyword evidence="9" id="KW-0406">Ion transport</keyword>
<evidence type="ECO:0000256" key="2">
    <source>
        <dbReference type="ARBA" id="ARBA00022448"/>
    </source>
</evidence>
<reference evidence="14" key="1">
    <citation type="submission" date="2018-11" db="EMBL/GenBank/DDBJ databases">
        <authorList>
            <consortium name="Pathogen Informatics"/>
        </authorList>
    </citation>
    <scope>NUCLEOTIDE SEQUENCE</scope>
</reference>
<dbReference type="InterPro" id="IPR028325">
    <property type="entry name" value="VG_K_chnl"/>
</dbReference>
<dbReference type="Pfam" id="PF00520">
    <property type="entry name" value="Ion_trans"/>
    <property type="match status" value="1"/>
</dbReference>
<dbReference type="GO" id="GO:0001508">
    <property type="term" value="P:action potential"/>
    <property type="evidence" value="ECO:0007669"/>
    <property type="project" value="TreeGrafter"/>
</dbReference>
<gene>
    <name evidence="14" type="ORF">PXEA_LOCUS26225</name>
</gene>
<dbReference type="GO" id="GO:0045211">
    <property type="term" value="C:postsynaptic membrane"/>
    <property type="evidence" value="ECO:0007669"/>
    <property type="project" value="TreeGrafter"/>
</dbReference>
<feature type="transmembrane region" description="Helical" evidence="12">
    <location>
        <begin position="294"/>
        <end position="315"/>
    </location>
</feature>
<evidence type="ECO:0000256" key="12">
    <source>
        <dbReference type="SAM" id="Phobius"/>
    </source>
</evidence>
<protein>
    <recommendedName>
        <fullName evidence="13">Ion transport domain-containing protein</fullName>
    </recommendedName>
</protein>
<feature type="domain" description="Ion transport" evidence="13">
    <location>
        <begin position="188"/>
        <end position="356"/>
    </location>
</feature>
<keyword evidence="2" id="KW-0813">Transport</keyword>
<dbReference type="EMBL" id="CAAALY010244667">
    <property type="protein sequence ID" value="VEL32785.1"/>
    <property type="molecule type" value="Genomic_DNA"/>
</dbReference>
<keyword evidence="10 12" id="KW-0472">Membrane</keyword>
<evidence type="ECO:0000256" key="4">
    <source>
        <dbReference type="ARBA" id="ARBA00022692"/>
    </source>
</evidence>
<name>A0A3S5AV28_9PLAT</name>
<evidence type="ECO:0000256" key="8">
    <source>
        <dbReference type="ARBA" id="ARBA00022989"/>
    </source>
</evidence>
<dbReference type="InterPro" id="IPR005821">
    <property type="entry name" value="Ion_trans_dom"/>
</dbReference>
<keyword evidence="5" id="KW-0631">Potassium channel</keyword>
<keyword evidence="6" id="KW-0851">Voltage-gated channel</keyword>
<dbReference type="AlphaFoldDB" id="A0A3S5AV28"/>
<evidence type="ECO:0000256" key="5">
    <source>
        <dbReference type="ARBA" id="ARBA00022826"/>
    </source>
</evidence>
<feature type="transmembrane region" description="Helical" evidence="12">
    <location>
        <begin position="15"/>
        <end position="36"/>
    </location>
</feature>
<comment type="caution">
    <text evidence="14">The sequence shown here is derived from an EMBL/GenBank/DDBJ whole genome shotgun (WGS) entry which is preliminary data.</text>
</comment>
<keyword evidence="8 12" id="KW-1133">Transmembrane helix</keyword>
<keyword evidence="7" id="KW-0630">Potassium</keyword>
<proteinExistence type="predicted"/>
<keyword evidence="3" id="KW-0633">Potassium transport</keyword>
<evidence type="ECO:0000256" key="3">
    <source>
        <dbReference type="ARBA" id="ARBA00022538"/>
    </source>
</evidence>
<evidence type="ECO:0000256" key="7">
    <source>
        <dbReference type="ARBA" id="ARBA00022958"/>
    </source>
</evidence>
<dbReference type="GO" id="GO:0032590">
    <property type="term" value="C:dendrite membrane"/>
    <property type="evidence" value="ECO:0007669"/>
    <property type="project" value="TreeGrafter"/>
</dbReference>
<dbReference type="OrthoDB" id="10025005at2759"/>
<dbReference type="GO" id="GO:0042734">
    <property type="term" value="C:presynaptic membrane"/>
    <property type="evidence" value="ECO:0007669"/>
    <property type="project" value="TreeGrafter"/>
</dbReference>
<comment type="subcellular location">
    <subcellularLocation>
        <location evidence="1">Membrane</location>
        <topology evidence="1">Multi-pass membrane protein</topology>
    </subcellularLocation>
</comment>
<dbReference type="SUPFAM" id="SSF81324">
    <property type="entry name" value="Voltage-gated potassium channels"/>
    <property type="match status" value="1"/>
</dbReference>
<dbReference type="GO" id="GO:0032809">
    <property type="term" value="C:neuronal cell body membrane"/>
    <property type="evidence" value="ECO:0007669"/>
    <property type="project" value="TreeGrafter"/>
</dbReference>